<evidence type="ECO:0000256" key="6">
    <source>
        <dbReference type="ARBA" id="ARBA00022888"/>
    </source>
</evidence>
<evidence type="ECO:0000256" key="3">
    <source>
        <dbReference type="ARBA" id="ARBA00012737"/>
    </source>
</evidence>
<evidence type="ECO:0000256" key="4">
    <source>
        <dbReference type="ARBA" id="ARBA00022741"/>
    </source>
</evidence>
<dbReference type="PROSITE" id="PS51278">
    <property type="entry name" value="GATASE_TYPE_2"/>
    <property type="match status" value="1"/>
</dbReference>
<dbReference type="Gene3D" id="3.60.20.10">
    <property type="entry name" value="Glutamine Phosphoribosylpyrophosphate, subunit 1, domain 1"/>
    <property type="match status" value="1"/>
</dbReference>
<name>A0ABU6BHJ1_9BACL</name>
<evidence type="ECO:0000256" key="2">
    <source>
        <dbReference type="ARBA" id="ARBA00005752"/>
    </source>
</evidence>
<evidence type="ECO:0000256" key="7">
    <source>
        <dbReference type="ARBA" id="ARBA00022962"/>
    </source>
</evidence>
<keyword evidence="7" id="KW-0315">Glutamine amidotransferase</keyword>
<dbReference type="InterPro" id="IPR029055">
    <property type="entry name" value="Ntn_hydrolases_N"/>
</dbReference>
<dbReference type="EMBL" id="JPYA02000002">
    <property type="protein sequence ID" value="MEB3751422.1"/>
    <property type="molecule type" value="Genomic_DNA"/>
</dbReference>
<dbReference type="PIRSF" id="PIRSF001589">
    <property type="entry name" value="Asn_synthetase_glu-h"/>
    <property type="match status" value="1"/>
</dbReference>
<keyword evidence="5" id="KW-0067">ATP-binding</keyword>
<dbReference type="PANTHER" id="PTHR43284:SF1">
    <property type="entry name" value="ASPARAGINE SYNTHETASE"/>
    <property type="match status" value="1"/>
</dbReference>
<keyword evidence="6" id="KW-0028">Amino-acid biosynthesis</keyword>
<proteinExistence type="inferred from homology"/>
<gene>
    <name evidence="10" type="ORF">EP10_002263</name>
</gene>
<keyword evidence="4" id="KW-0547">Nucleotide-binding</keyword>
<evidence type="ECO:0000259" key="9">
    <source>
        <dbReference type="PROSITE" id="PS51278"/>
    </source>
</evidence>
<dbReference type="InterPro" id="IPR017932">
    <property type="entry name" value="GATase_2_dom"/>
</dbReference>
<dbReference type="InterPro" id="IPR001962">
    <property type="entry name" value="Asn_synthase"/>
</dbReference>
<dbReference type="SUPFAM" id="SSF56235">
    <property type="entry name" value="N-terminal nucleophile aminohydrolases (Ntn hydrolases)"/>
    <property type="match status" value="1"/>
</dbReference>
<feature type="domain" description="Glutamine amidotransferase type-2" evidence="9">
    <location>
        <begin position="21"/>
        <end position="235"/>
    </location>
</feature>
<organism evidence="10 11">
    <name type="scientific">Geobacillus icigianus</name>
    <dbReference type="NCBI Taxonomy" id="1430331"/>
    <lineage>
        <taxon>Bacteria</taxon>
        <taxon>Bacillati</taxon>
        <taxon>Bacillota</taxon>
        <taxon>Bacilli</taxon>
        <taxon>Bacillales</taxon>
        <taxon>Anoxybacillaceae</taxon>
        <taxon>Geobacillus</taxon>
    </lineage>
</organism>
<evidence type="ECO:0000256" key="5">
    <source>
        <dbReference type="ARBA" id="ARBA00022840"/>
    </source>
</evidence>
<protein>
    <recommendedName>
        <fullName evidence="3">asparagine synthase (glutamine-hydrolyzing)</fullName>
        <ecNumber evidence="3">6.3.5.4</ecNumber>
    </recommendedName>
</protein>
<evidence type="ECO:0000256" key="8">
    <source>
        <dbReference type="ARBA" id="ARBA00048741"/>
    </source>
</evidence>
<dbReference type="CDD" id="cd00712">
    <property type="entry name" value="AsnB"/>
    <property type="match status" value="1"/>
</dbReference>
<dbReference type="Gene3D" id="3.40.50.620">
    <property type="entry name" value="HUPs"/>
    <property type="match status" value="1"/>
</dbReference>
<comment type="pathway">
    <text evidence="1">Amino-acid biosynthesis; L-asparagine biosynthesis; L-asparagine from L-aspartate (L-Gln route): step 1/1.</text>
</comment>
<dbReference type="NCBIfam" id="TIGR01536">
    <property type="entry name" value="asn_synth_AEB"/>
    <property type="match status" value="1"/>
</dbReference>
<keyword evidence="10" id="KW-0436">Ligase</keyword>
<reference evidence="10 11" key="1">
    <citation type="journal article" date="2014" name="Genome Announc.">
        <title>Draft Genome Sequence of Geobacillus icigianus Strain G1w1T Isolated from Hot Springs in the Valley of Geysers, Kamchatka (Russian Federation).</title>
        <authorList>
            <person name="Bryanskaya A.V."/>
            <person name="Rozanov A.S."/>
            <person name="Logacheva M.D."/>
            <person name="Kotenko A.V."/>
            <person name="Peltek S.E."/>
        </authorList>
    </citation>
    <scope>NUCLEOTIDE SEQUENCE [LARGE SCALE GENOMIC DNA]</scope>
    <source>
        <strain evidence="10 11">G1w1</strain>
    </source>
</reference>
<evidence type="ECO:0000313" key="10">
    <source>
        <dbReference type="EMBL" id="MEB3751422.1"/>
    </source>
</evidence>
<keyword evidence="11" id="KW-1185">Reference proteome</keyword>
<dbReference type="InterPro" id="IPR006426">
    <property type="entry name" value="Asn_synth_AEB"/>
</dbReference>
<dbReference type="Pfam" id="PF00733">
    <property type="entry name" value="Asn_synthase"/>
    <property type="match status" value="1"/>
</dbReference>
<comment type="similarity">
    <text evidence="2">Belongs to the asparagine synthetase family.</text>
</comment>
<dbReference type="CDD" id="cd01991">
    <property type="entry name" value="Asn_synthase_B_C"/>
    <property type="match status" value="1"/>
</dbReference>
<keyword evidence="6" id="KW-0061">Asparagine biosynthesis</keyword>
<dbReference type="SUPFAM" id="SSF52402">
    <property type="entry name" value="Adenine nucleotide alpha hydrolases-like"/>
    <property type="match status" value="1"/>
</dbReference>
<dbReference type="InterPro" id="IPR051786">
    <property type="entry name" value="ASN_synthetase/amidase"/>
</dbReference>
<dbReference type="InterPro" id="IPR033738">
    <property type="entry name" value="AsnB_N"/>
</dbReference>
<comment type="catalytic activity">
    <reaction evidence="8">
        <text>L-aspartate + L-glutamine + ATP + H2O = L-asparagine + L-glutamate + AMP + diphosphate + H(+)</text>
        <dbReference type="Rhea" id="RHEA:12228"/>
        <dbReference type="ChEBI" id="CHEBI:15377"/>
        <dbReference type="ChEBI" id="CHEBI:15378"/>
        <dbReference type="ChEBI" id="CHEBI:29985"/>
        <dbReference type="ChEBI" id="CHEBI:29991"/>
        <dbReference type="ChEBI" id="CHEBI:30616"/>
        <dbReference type="ChEBI" id="CHEBI:33019"/>
        <dbReference type="ChEBI" id="CHEBI:58048"/>
        <dbReference type="ChEBI" id="CHEBI:58359"/>
        <dbReference type="ChEBI" id="CHEBI:456215"/>
        <dbReference type="EC" id="6.3.5.4"/>
    </reaction>
</comment>
<dbReference type="PANTHER" id="PTHR43284">
    <property type="entry name" value="ASPARAGINE SYNTHETASE (GLUTAMINE-HYDROLYZING)"/>
    <property type="match status" value="1"/>
</dbReference>
<dbReference type="EC" id="6.3.5.4" evidence="3"/>
<evidence type="ECO:0000256" key="1">
    <source>
        <dbReference type="ARBA" id="ARBA00005187"/>
    </source>
</evidence>
<evidence type="ECO:0000313" key="11">
    <source>
        <dbReference type="Proteomes" id="UP000029267"/>
    </source>
</evidence>
<dbReference type="Pfam" id="PF13537">
    <property type="entry name" value="GATase_7"/>
    <property type="match status" value="1"/>
</dbReference>
<sequence length="634" mass="73232">MEKAGNACLPFSIRKGLIHMCGITGWVHFGRDLRREQAVIAHMTETLAQRGPDDTNIWLDVHVAFGHKRLVVVDPAGGKQPMARHQRGHRYTIVYNGELYNTEEIRRELLGKGYTFEGHSDTEVLLAAYMEWKEQCVDWLNGIFAFAVWDEEREQLFMARDRLGVKPLFYRQADGGLLFGSEIKAILAHPEVKAEINGEGLAEVFGLGPSRTPGHGVFCGIQELRPAHALTFSRSGLRRWRYWNVESDIHRDSFAETVEKLRFLLTDAVKRQLVSDVPVCTFLSGGVDSSAITAIAATAFAADGRGPLHTYSIDYEGNDRYFQANDFQPNTDAPFIEQVSSQFQTIHHRCVITQDELFSHLRDAVIVRDVPGMADIDSSLLWFCKQIREQFVVSLSGECADEIFGGYPWFHRPDDLARKGFPWMRSIEARIGLLKEEWRQKLRLDDYVQMRYEETMAEVPRLEGESAEDAKRREWFYLNMIWFMTTLLDRKDRMSMGASLEVRVPFADHRLVEYVWNIPWEMKMYGGREKGILRKALEGLLPTEVLYRKKSPYPKTHHPYYTKLVKQWLEQLLRDRSSILHELFDREKLTALIESEGKSFQVPWFGQLMTGPQLLAYLGQVHVWFEHYGIVITE</sequence>
<dbReference type="Proteomes" id="UP000029267">
    <property type="component" value="Unassembled WGS sequence"/>
</dbReference>
<dbReference type="InterPro" id="IPR014729">
    <property type="entry name" value="Rossmann-like_a/b/a_fold"/>
</dbReference>
<accession>A0ABU6BHJ1</accession>
<dbReference type="GO" id="GO:0004066">
    <property type="term" value="F:asparagine synthase (glutamine-hydrolyzing) activity"/>
    <property type="evidence" value="ECO:0007669"/>
    <property type="project" value="UniProtKB-EC"/>
</dbReference>
<comment type="caution">
    <text evidence="10">The sequence shown here is derived from an EMBL/GenBank/DDBJ whole genome shotgun (WGS) entry which is preliminary data.</text>
</comment>